<evidence type="ECO:0000313" key="6">
    <source>
        <dbReference type="Proteomes" id="UP001194746"/>
    </source>
</evidence>
<feature type="compositionally biased region" description="Polar residues" evidence="4">
    <location>
        <begin position="102"/>
        <end position="113"/>
    </location>
</feature>
<organism evidence="5 6">
    <name type="scientific">Aspergillus nanangensis</name>
    <dbReference type="NCBI Taxonomy" id="2582783"/>
    <lineage>
        <taxon>Eukaryota</taxon>
        <taxon>Fungi</taxon>
        <taxon>Dikarya</taxon>
        <taxon>Ascomycota</taxon>
        <taxon>Pezizomycotina</taxon>
        <taxon>Eurotiomycetes</taxon>
        <taxon>Eurotiomycetidae</taxon>
        <taxon>Eurotiales</taxon>
        <taxon>Aspergillaceae</taxon>
        <taxon>Aspergillus</taxon>
        <taxon>Aspergillus subgen. Circumdati</taxon>
    </lineage>
</organism>
<reference evidence="5" key="2">
    <citation type="submission" date="2020-02" db="EMBL/GenBank/DDBJ databases">
        <authorList>
            <person name="Gilchrist C.L.M."/>
            <person name="Chooi Y.-H."/>
        </authorList>
    </citation>
    <scope>NUCLEOTIDE SEQUENCE</scope>
    <source>
        <strain evidence="5">MST-FP2251</strain>
    </source>
</reference>
<feature type="compositionally biased region" description="Basic and acidic residues" evidence="4">
    <location>
        <begin position="114"/>
        <end position="133"/>
    </location>
</feature>
<evidence type="ECO:0000256" key="3">
    <source>
        <dbReference type="ARBA" id="ARBA00023288"/>
    </source>
</evidence>
<reference evidence="5" key="1">
    <citation type="journal article" date="2019" name="Beilstein J. Org. Chem.">
        <title>Nanangenines: drimane sesquiterpenoids as the dominant metabolite cohort of a novel Australian fungus, Aspergillus nanangensis.</title>
        <authorList>
            <person name="Lacey H.J."/>
            <person name="Gilchrist C.L.M."/>
            <person name="Crombie A."/>
            <person name="Kalaitzis J.A."/>
            <person name="Vuong D."/>
            <person name="Rutledge P.J."/>
            <person name="Turner P."/>
            <person name="Pitt J.I."/>
            <person name="Lacey E."/>
            <person name="Chooi Y.H."/>
            <person name="Piggott A.M."/>
        </authorList>
    </citation>
    <scope>NUCLEOTIDE SEQUENCE</scope>
    <source>
        <strain evidence="5">MST-FP2251</strain>
    </source>
</reference>
<accession>A0AAD4CJN0</accession>
<evidence type="ECO:0000256" key="4">
    <source>
        <dbReference type="SAM" id="MobiDB-lite"/>
    </source>
</evidence>
<comment type="caution">
    <text evidence="5">The sequence shown here is derived from an EMBL/GenBank/DDBJ whole genome shotgun (WGS) entry which is preliminary data.</text>
</comment>
<evidence type="ECO:0000313" key="5">
    <source>
        <dbReference type="EMBL" id="KAF9887512.1"/>
    </source>
</evidence>
<feature type="region of interest" description="Disordered" evidence="4">
    <location>
        <begin position="1"/>
        <end position="133"/>
    </location>
</feature>
<dbReference type="Pfam" id="PF15811">
    <property type="entry name" value="SVIP"/>
    <property type="match status" value="1"/>
</dbReference>
<sequence>MGNCCSSSKNETDPFAQPGRPLGANQQPAKGTTSTPSGPRAPLPKASNWGSAGRTLGGPAEPASAPDTADARSNAAVAAQKRAESASGAHKGKLGSKLAAQKAQTQNQTLNEASRSERDTRAALEVKKAQQWD</sequence>
<protein>
    <submittedName>
        <fullName evidence="5">Uncharacterized protein</fullName>
    </submittedName>
</protein>
<keyword evidence="3" id="KW-0449">Lipoprotein</keyword>
<name>A0AAD4CJN0_ASPNN</name>
<gene>
    <name evidence="5" type="ORF">FE257_010090</name>
</gene>
<dbReference type="EMBL" id="VCAU01000060">
    <property type="protein sequence ID" value="KAF9887512.1"/>
    <property type="molecule type" value="Genomic_DNA"/>
</dbReference>
<dbReference type="AlphaFoldDB" id="A0AAD4CJN0"/>
<feature type="compositionally biased region" description="Polar residues" evidence="4">
    <location>
        <begin position="24"/>
        <end position="37"/>
    </location>
</feature>
<keyword evidence="1" id="KW-0519">Myristate</keyword>
<keyword evidence="2" id="KW-0564">Palmitate</keyword>
<evidence type="ECO:0000256" key="2">
    <source>
        <dbReference type="ARBA" id="ARBA00023139"/>
    </source>
</evidence>
<keyword evidence="6" id="KW-1185">Reference proteome</keyword>
<evidence type="ECO:0000256" key="1">
    <source>
        <dbReference type="ARBA" id="ARBA00022707"/>
    </source>
</evidence>
<dbReference type="Proteomes" id="UP001194746">
    <property type="component" value="Unassembled WGS sequence"/>
</dbReference>
<proteinExistence type="predicted"/>
<dbReference type="InterPro" id="IPR031632">
    <property type="entry name" value="SVIP"/>
</dbReference>